<protein>
    <submittedName>
        <fullName evidence="2">Acetyltransferase</fullName>
    </submittedName>
</protein>
<dbReference type="STRING" id="1173020.Cha6605_4519"/>
<dbReference type="Pfam" id="PF13673">
    <property type="entry name" value="Acetyltransf_10"/>
    <property type="match status" value="1"/>
</dbReference>
<dbReference type="SUPFAM" id="SSF55729">
    <property type="entry name" value="Acyl-CoA N-acyltransferases (Nat)"/>
    <property type="match status" value="1"/>
</dbReference>
<gene>
    <name evidence="2" type="ORF">Cha6605_4519</name>
</gene>
<organism evidence="2 3">
    <name type="scientific">Chamaesiphon minutus (strain ATCC 27169 / PCC 6605)</name>
    <dbReference type="NCBI Taxonomy" id="1173020"/>
    <lineage>
        <taxon>Bacteria</taxon>
        <taxon>Bacillati</taxon>
        <taxon>Cyanobacteriota</taxon>
        <taxon>Cyanophyceae</taxon>
        <taxon>Gomontiellales</taxon>
        <taxon>Chamaesiphonaceae</taxon>
        <taxon>Chamaesiphon</taxon>
    </lineage>
</organism>
<dbReference type="Gene3D" id="3.40.630.30">
    <property type="match status" value="1"/>
</dbReference>
<keyword evidence="3" id="KW-1185">Reference proteome</keyword>
<sequence length="142" mass="16280">MLRRSSIDDAPLFYSVIDLTMREFIINTWGRWDEDRVRREAVEKSSDPNAQIVLIADIAVGVFVVDRHPTHIQLAQIYLLPEYQRMGIGTALLENLIAEASQSKMPVRLHVMAGLTAKSFYERLGFSVTEATPEFFYMEKLT</sequence>
<name>K9ULY2_CHAP6</name>
<dbReference type="PROSITE" id="PS51186">
    <property type="entry name" value="GNAT"/>
    <property type="match status" value="1"/>
</dbReference>
<feature type="domain" description="N-acetyltransferase" evidence="1">
    <location>
        <begin position="1"/>
        <end position="142"/>
    </location>
</feature>
<reference evidence="2 3" key="1">
    <citation type="submission" date="2012-05" db="EMBL/GenBank/DDBJ databases">
        <title>Finished chromosome of genome of Chamaesiphon sp. PCC 6605.</title>
        <authorList>
            <consortium name="US DOE Joint Genome Institute"/>
            <person name="Gugger M."/>
            <person name="Coursin T."/>
            <person name="Rippka R."/>
            <person name="Tandeau De Marsac N."/>
            <person name="Huntemann M."/>
            <person name="Wei C.-L."/>
            <person name="Han J."/>
            <person name="Detter J.C."/>
            <person name="Han C."/>
            <person name="Tapia R."/>
            <person name="Chen A."/>
            <person name="Kyrpides N."/>
            <person name="Mavromatis K."/>
            <person name="Markowitz V."/>
            <person name="Szeto E."/>
            <person name="Ivanova N."/>
            <person name="Pagani I."/>
            <person name="Pati A."/>
            <person name="Goodwin L."/>
            <person name="Nordberg H.P."/>
            <person name="Cantor M.N."/>
            <person name="Hua S.X."/>
            <person name="Woyke T."/>
            <person name="Kerfeld C.A."/>
        </authorList>
    </citation>
    <scope>NUCLEOTIDE SEQUENCE [LARGE SCALE GENOMIC DNA]</scope>
    <source>
        <strain evidence="3">ATCC 27169 / PCC 6605</strain>
    </source>
</reference>
<accession>K9ULY2</accession>
<dbReference type="KEGG" id="cmp:Cha6605_4519"/>
<dbReference type="AlphaFoldDB" id="K9ULY2"/>
<dbReference type="HOGENOM" id="CLU_013985_22_2_3"/>
<dbReference type="InterPro" id="IPR016181">
    <property type="entry name" value="Acyl_CoA_acyltransferase"/>
</dbReference>
<dbReference type="InterPro" id="IPR000182">
    <property type="entry name" value="GNAT_dom"/>
</dbReference>
<evidence type="ECO:0000313" key="2">
    <source>
        <dbReference type="EMBL" id="AFY95446.1"/>
    </source>
</evidence>
<dbReference type="CDD" id="cd04301">
    <property type="entry name" value="NAT_SF"/>
    <property type="match status" value="1"/>
</dbReference>
<proteinExistence type="predicted"/>
<dbReference type="GO" id="GO:0016747">
    <property type="term" value="F:acyltransferase activity, transferring groups other than amino-acyl groups"/>
    <property type="evidence" value="ECO:0007669"/>
    <property type="project" value="InterPro"/>
</dbReference>
<keyword evidence="2" id="KW-0808">Transferase</keyword>
<evidence type="ECO:0000313" key="3">
    <source>
        <dbReference type="Proteomes" id="UP000010366"/>
    </source>
</evidence>
<dbReference type="Proteomes" id="UP000010366">
    <property type="component" value="Chromosome"/>
</dbReference>
<dbReference type="eggNOG" id="COG0456">
    <property type="taxonomic scope" value="Bacteria"/>
</dbReference>
<evidence type="ECO:0000259" key="1">
    <source>
        <dbReference type="PROSITE" id="PS51186"/>
    </source>
</evidence>
<dbReference type="EMBL" id="CP003600">
    <property type="protein sequence ID" value="AFY95446.1"/>
    <property type="molecule type" value="Genomic_DNA"/>
</dbReference>